<dbReference type="GO" id="GO:0005524">
    <property type="term" value="F:ATP binding"/>
    <property type="evidence" value="ECO:0007669"/>
    <property type="project" value="UniProtKB-KW"/>
</dbReference>
<gene>
    <name evidence="7" type="ORF">M408DRAFT_21371</name>
</gene>
<name>A0A0C2XQS9_SERVB</name>
<keyword evidence="8" id="KW-1185">Reference proteome</keyword>
<evidence type="ECO:0000256" key="4">
    <source>
        <dbReference type="ARBA" id="ARBA00022840"/>
    </source>
</evidence>
<evidence type="ECO:0000256" key="3">
    <source>
        <dbReference type="ARBA" id="ARBA00022741"/>
    </source>
</evidence>
<feature type="compositionally biased region" description="Polar residues" evidence="5">
    <location>
        <begin position="305"/>
        <end position="318"/>
    </location>
</feature>
<feature type="compositionally biased region" description="Basic and acidic residues" evidence="5">
    <location>
        <begin position="393"/>
        <end position="402"/>
    </location>
</feature>
<keyword evidence="6" id="KW-1133">Transmembrane helix</keyword>
<dbReference type="EMBL" id="KN824282">
    <property type="protein sequence ID" value="KIM31312.1"/>
    <property type="molecule type" value="Genomic_DNA"/>
</dbReference>
<evidence type="ECO:0000313" key="8">
    <source>
        <dbReference type="Proteomes" id="UP000054097"/>
    </source>
</evidence>
<evidence type="ECO:0000256" key="6">
    <source>
        <dbReference type="SAM" id="Phobius"/>
    </source>
</evidence>
<dbReference type="STRING" id="933852.A0A0C2XQS9"/>
<feature type="compositionally biased region" description="Polar residues" evidence="5">
    <location>
        <begin position="132"/>
        <end position="153"/>
    </location>
</feature>
<proteinExistence type="predicted"/>
<keyword evidence="1" id="KW-0433">Leucine-rich repeat</keyword>
<dbReference type="InterPro" id="IPR050647">
    <property type="entry name" value="Plant_LRR-RLKs"/>
</dbReference>
<evidence type="ECO:0000313" key="7">
    <source>
        <dbReference type="EMBL" id="KIM31312.1"/>
    </source>
</evidence>
<dbReference type="PANTHER" id="PTHR48056">
    <property type="entry name" value="LRR RECEPTOR-LIKE SERINE/THREONINE-PROTEIN KINASE-RELATED"/>
    <property type="match status" value="1"/>
</dbReference>
<evidence type="ECO:0008006" key="9">
    <source>
        <dbReference type="Google" id="ProtNLM"/>
    </source>
</evidence>
<evidence type="ECO:0000256" key="2">
    <source>
        <dbReference type="ARBA" id="ARBA00022737"/>
    </source>
</evidence>
<keyword evidence="3" id="KW-0547">Nucleotide-binding</keyword>
<protein>
    <recommendedName>
        <fullName evidence="9">Leucine-rich repeat-containing N-terminal plant-type domain-containing protein</fullName>
    </recommendedName>
</protein>
<keyword evidence="4" id="KW-0067">ATP-binding</keyword>
<keyword evidence="6" id="KW-0472">Membrane</keyword>
<reference evidence="8" key="2">
    <citation type="submission" date="2015-01" db="EMBL/GenBank/DDBJ databases">
        <title>Evolutionary Origins and Diversification of the Mycorrhizal Mutualists.</title>
        <authorList>
            <consortium name="DOE Joint Genome Institute"/>
            <consortium name="Mycorrhizal Genomics Consortium"/>
            <person name="Kohler A."/>
            <person name="Kuo A."/>
            <person name="Nagy L.G."/>
            <person name="Floudas D."/>
            <person name="Copeland A."/>
            <person name="Barry K.W."/>
            <person name="Cichocki N."/>
            <person name="Veneault-Fourrey C."/>
            <person name="LaButti K."/>
            <person name="Lindquist E.A."/>
            <person name="Lipzen A."/>
            <person name="Lundell T."/>
            <person name="Morin E."/>
            <person name="Murat C."/>
            <person name="Riley R."/>
            <person name="Ohm R."/>
            <person name="Sun H."/>
            <person name="Tunlid A."/>
            <person name="Henrissat B."/>
            <person name="Grigoriev I.V."/>
            <person name="Hibbett D.S."/>
            <person name="Martin F."/>
        </authorList>
    </citation>
    <scope>NUCLEOTIDE SEQUENCE [LARGE SCALE GENOMIC DNA]</scope>
    <source>
        <strain evidence="8">MAFF 305830</strain>
    </source>
</reference>
<accession>A0A0C2XQS9</accession>
<evidence type="ECO:0000256" key="1">
    <source>
        <dbReference type="ARBA" id="ARBA00022614"/>
    </source>
</evidence>
<keyword evidence="2" id="KW-0677">Repeat</keyword>
<evidence type="ECO:0000256" key="5">
    <source>
        <dbReference type="SAM" id="MobiDB-lite"/>
    </source>
</evidence>
<feature type="transmembrane region" description="Helical" evidence="6">
    <location>
        <begin position="482"/>
        <end position="503"/>
    </location>
</feature>
<dbReference type="Proteomes" id="UP000054097">
    <property type="component" value="Unassembled WGS sequence"/>
</dbReference>
<dbReference type="OrthoDB" id="676979at2759"/>
<feature type="compositionally biased region" description="Polar residues" evidence="5">
    <location>
        <begin position="189"/>
        <end position="215"/>
    </location>
</feature>
<sequence length="847" mass="90352">MESSTSTPMDNDRAHSKRTSKSRGRHTSQSESHNIAKPLPKTPPASPPTQVQSSILPLEGVPGLISPSITSPSAARHAPSSSHTTKDTTSASGHGSSRSTSILKVDMVKPGSNWDARRAHGGSRATPVKARGTSSENNHQRGGSSSVQHSRAPSSDAEGRRTGAATTRPSQERQRSRPSLDTSGAPISPNGSVSTPREATSTKGTAVAVPTSSRRGPSLEIRHGGGSSTGGHHPKTPSDAENRRMVSGQPRIRVPSNEHPAGRPGQESSEATRPIIFDVETKLAGNRPVRKRGPSADPEFRRPRTSSQDRTPEASTPISPRARRPSFEANIRRPGAVGAELANVRPDVRRPGISASDSGHANPRTNEPRAGTRGRTGISASDTGHADPQGSRARRDSEDDPIRFNSTPAKPPINYRGYTPVPVTNADDEEHAHGHETSTRLSHEKTLEDAPAFMQVRPFPGGKDADDPEKRKFNEDIRRRHLRVLLISLAIILLLIMAIVLLVKFVRPRILGAIDSMGQGADNSTLSQDQIQCLSDFRANATADPPSYVCSSCLPRLQAVSPQFLQNGSNTDDINDINAARQFCGLQAIYNATTLNQAGLSSAGWLKNTQTCTWGGVGCDSSGALTALNLTFPAVPQKLPAEMSALTSLTNLMITGDRSVPAGSLNPGLPSSLRSLQLYNTHLEGLSNADGSWFEEDGGLSGLTELILDGNPSLGTSLPRGLFNVPLQTLVVRNQQLNMQLDELGNGGGLASVLTTLDLSLNNLTGTLGLLYLPRLTKLDLSNNNLLLIPTIFTWPSTLQTVHFQNNPNLNGTLSNSSLCSNPSINDCNFQGTDFSGRNLTCGRCLF</sequence>
<dbReference type="PANTHER" id="PTHR48056:SF81">
    <property type="entry name" value="RECEPTOR PROTEIN-TYROSINE KINASE CEPR1"/>
    <property type="match status" value="1"/>
</dbReference>
<feature type="compositionally biased region" description="Polar residues" evidence="5">
    <location>
        <begin position="355"/>
        <end position="365"/>
    </location>
</feature>
<feature type="compositionally biased region" description="Basic residues" evidence="5">
    <location>
        <begin position="15"/>
        <end position="26"/>
    </location>
</feature>
<dbReference type="SUPFAM" id="SSF52058">
    <property type="entry name" value="L domain-like"/>
    <property type="match status" value="1"/>
</dbReference>
<organism evidence="7 8">
    <name type="scientific">Serendipita vermifera MAFF 305830</name>
    <dbReference type="NCBI Taxonomy" id="933852"/>
    <lineage>
        <taxon>Eukaryota</taxon>
        <taxon>Fungi</taxon>
        <taxon>Dikarya</taxon>
        <taxon>Basidiomycota</taxon>
        <taxon>Agaricomycotina</taxon>
        <taxon>Agaricomycetes</taxon>
        <taxon>Sebacinales</taxon>
        <taxon>Serendipitaceae</taxon>
        <taxon>Serendipita</taxon>
    </lineage>
</organism>
<dbReference type="InterPro" id="IPR001611">
    <property type="entry name" value="Leu-rich_rpt"/>
</dbReference>
<dbReference type="InterPro" id="IPR032675">
    <property type="entry name" value="LRR_dom_sf"/>
</dbReference>
<dbReference type="AlphaFoldDB" id="A0A0C2XQS9"/>
<dbReference type="Gene3D" id="3.80.10.10">
    <property type="entry name" value="Ribonuclease Inhibitor"/>
    <property type="match status" value="1"/>
</dbReference>
<dbReference type="HOGENOM" id="CLU_336544_0_0_1"/>
<feature type="compositionally biased region" description="Basic and acidic residues" evidence="5">
    <location>
        <begin position="430"/>
        <end position="448"/>
    </location>
</feature>
<reference evidence="7 8" key="1">
    <citation type="submission" date="2014-04" db="EMBL/GenBank/DDBJ databases">
        <authorList>
            <consortium name="DOE Joint Genome Institute"/>
            <person name="Kuo A."/>
            <person name="Zuccaro A."/>
            <person name="Kohler A."/>
            <person name="Nagy L.G."/>
            <person name="Floudas D."/>
            <person name="Copeland A."/>
            <person name="Barry K.W."/>
            <person name="Cichocki N."/>
            <person name="Veneault-Fourrey C."/>
            <person name="LaButti K."/>
            <person name="Lindquist E.A."/>
            <person name="Lipzen A."/>
            <person name="Lundell T."/>
            <person name="Morin E."/>
            <person name="Murat C."/>
            <person name="Sun H."/>
            <person name="Tunlid A."/>
            <person name="Henrissat B."/>
            <person name="Grigoriev I.V."/>
            <person name="Hibbett D.S."/>
            <person name="Martin F."/>
            <person name="Nordberg H.P."/>
            <person name="Cantor M.N."/>
            <person name="Hua S.X."/>
        </authorList>
    </citation>
    <scope>NUCLEOTIDE SEQUENCE [LARGE SCALE GENOMIC DNA]</scope>
    <source>
        <strain evidence="7 8">MAFF 305830</strain>
    </source>
</reference>
<dbReference type="PRINTS" id="PR00019">
    <property type="entry name" value="LEURICHRPT"/>
</dbReference>
<feature type="region of interest" description="Disordered" evidence="5">
    <location>
        <begin position="1"/>
        <end position="470"/>
    </location>
</feature>
<keyword evidence="6" id="KW-0812">Transmembrane</keyword>
<dbReference type="PROSITE" id="PS51450">
    <property type="entry name" value="LRR"/>
    <property type="match status" value="1"/>
</dbReference>
<feature type="compositionally biased region" description="Low complexity" evidence="5">
    <location>
        <begin position="70"/>
        <end position="101"/>
    </location>
</feature>